<comment type="similarity">
    <text evidence="1">Belongs to the peptidase S58 family.</text>
</comment>
<gene>
    <name evidence="2" type="ORF">SAMN06265361_10360</name>
</gene>
<dbReference type="AlphaFoldDB" id="A0AA45WN52"/>
<accession>A0AA45WN52</accession>
<protein>
    <submittedName>
        <fullName evidence="2">D-aminopeptidase</fullName>
    </submittedName>
</protein>
<organism evidence="2 3">
    <name type="scientific">Laceyella tengchongensis</name>
    <dbReference type="NCBI Taxonomy" id="574699"/>
    <lineage>
        <taxon>Bacteria</taxon>
        <taxon>Bacillati</taxon>
        <taxon>Bacillota</taxon>
        <taxon>Bacilli</taxon>
        <taxon>Bacillales</taxon>
        <taxon>Thermoactinomycetaceae</taxon>
        <taxon>Laceyella</taxon>
    </lineage>
</organism>
<evidence type="ECO:0000313" key="3">
    <source>
        <dbReference type="Proteomes" id="UP001157946"/>
    </source>
</evidence>
<sequence length="360" mass="38525">MENRLRLRELGMKIGRFDTGELNGLTDVPGVKVGHHTLSYDLEAGKTVRTGVTAILPHGGNLFQEKVLGSVHVINGFGKTVGSIQLQELGTIESPIMLTNTLSVPAVAEGTLRYLLDQNSDIGESTGTVNVLVGECNDGYLNDIRGLHVRPEHAYRAIQSATAGAVAEGCVGAGTGMSCMGYKGGIGTSSRVAPFAEHIYTVGALIVSNFGEERDLLLPGRGRTAVADHTPPPTQTPDGSIMIVIATDAPVNERQLYRMAKRATFGLARTGSYAAHGSGDIVIAFSTAHRIPHYPDRLTRPCAYLVEDGEAISRLFEMTVEAVEEAIWNSLCKATTTIGNQGRIKRAIEYDLFLSNLAHP</sequence>
<comment type="caution">
    <text evidence="2">The sequence shown here is derived from an EMBL/GenBank/DDBJ whole genome shotgun (WGS) entry which is preliminary data.</text>
</comment>
<dbReference type="Gene3D" id="3.60.70.12">
    <property type="entry name" value="L-amino peptidase D-ALA esterase/amidase"/>
    <property type="match status" value="1"/>
</dbReference>
<evidence type="ECO:0000313" key="2">
    <source>
        <dbReference type="EMBL" id="SMP17274.1"/>
    </source>
</evidence>
<dbReference type="Proteomes" id="UP001157946">
    <property type="component" value="Unassembled WGS sequence"/>
</dbReference>
<dbReference type="SUPFAM" id="SSF56266">
    <property type="entry name" value="DmpA/ArgJ-like"/>
    <property type="match status" value="1"/>
</dbReference>
<reference evidence="2" key="1">
    <citation type="submission" date="2017-05" db="EMBL/GenBank/DDBJ databases">
        <authorList>
            <person name="Varghese N."/>
            <person name="Submissions S."/>
        </authorList>
    </citation>
    <scope>NUCLEOTIDE SEQUENCE</scope>
    <source>
        <strain evidence="2">DSM 45262</strain>
    </source>
</reference>
<dbReference type="PANTHER" id="PTHR36512:SF3">
    <property type="entry name" value="BLR5678 PROTEIN"/>
    <property type="match status" value="1"/>
</dbReference>
<dbReference type="GO" id="GO:0004177">
    <property type="term" value="F:aminopeptidase activity"/>
    <property type="evidence" value="ECO:0007669"/>
    <property type="project" value="TreeGrafter"/>
</dbReference>
<dbReference type="EMBL" id="FXTU01000003">
    <property type="protein sequence ID" value="SMP17274.1"/>
    <property type="molecule type" value="Genomic_DNA"/>
</dbReference>
<proteinExistence type="inferred from homology"/>
<dbReference type="RefSeq" id="WP_284724190.1">
    <property type="nucleotide sequence ID" value="NZ_FXTU01000003.1"/>
</dbReference>
<dbReference type="InterPro" id="IPR016117">
    <property type="entry name" value="ArgJ-like_dom_sf"/>
</dbReference>
<name>A0AA45WN52_9BACL</name>
<dbReference type="InterPro" id="IPR005321">
    <property type="entry name" value="Peptidase_S58_DmpA"/>
</dbReference>
<dbReference type="CDD" id="cd02253">
    <property type="entry name" value="DmpA"/>
    <property type="match status" value="1"/>
</dbReference>
<dbReference type="PANTHER" id="PTHR36512">
    <property type="entry name" value="D-AMINOPEPTIDASE"/>
    <property type="match status" value="1"/>
</dbReference>
<dbReference type="Pfam" id="PF03576">
    <property type="entry name" value="Peptidase_S58"/>
    <property type="match status" value="1"/>
</dbReference>
<keyword evidence="3" id="KW-1185">Reference proteome</keyword>
<evidence type="ECO:0000256" key="1">
    <source>
        <dbReference type="ARBA" id="ARBA00007068"/>
    </source>
</evidence>